<evidence type="ECO:0000256" key="4">
    <source>
        <dbReference type="ARBA" id="ARBA00022692"/>
    </source>
</evidence>
<sequence length="492" mass="55082">MALTEDYSAFLGLDRMDIAGNAPHDFLHQLHMRGAEHEKRISEVSLSPILPSLATKSTICCVRRRRRRAMSSVPPRGQVLVAAHLVFFCLVSCASSIALIFPFHAASSSFTRQHVMFRPHNCHSNPSVNHFVNHIGCRRAKSHVTALLDPPQRYKSSDWAENLRSLFDSRIVKRISGHLLFNTAWATGVTGVYESMPQWHIGSDISPVPHQLMSTALGLLLVFRTNAAYDRFWEARKVWGSVTNICRNLARTGRIALDQRYHARFSMLIIAFAVTLRAHLQRNIVSTELETLLPSWEADQVRMDTCPPALVCMKLTYLINEAVSHNEARSDFYALYLEQLVGDLVNCLGMAERILLTPVPASYSRHTSRFLSLYTLTLPFVLVHQLEIFTAPVLGIVCWGLFSIEEIGHLIEEPFCASTKQLPLISMTETIARDVKHLLGLKAGFDVTFPLDENLLSPDDWKLAENGPQSALASSISTLSPIEDATSKRTGI</sequence>
<dbReference type="GO" id="GO:0005254">
    <property type="term" value="F:chloride channel activity"/>
    <property type="evidence" value="ECO:0007669"/>
    <property type="project" value="InterPro"/>
</dbReference>
<keyword evidence="7 8" id="KW-0472">Membrane</keyword>
<comment type="caution">
    <text evidence="9">The sequence shown here is derived from an EMBL/GenBank/DDBJ whole genome shotgun (WGS) entry which is preliminary data.</text>
</comment>
<keyword evidence="6" id="KW-0406">Ion transport</keyword>
<keyword evidence="10" id="KW-1185">Reference proteome</keyword>
<comment type="subcellular location">
    <subcellularLocation>
        <location evidence="1">Cell membrane</location>
        <topology evidence="1">Multi-pass membrane protein</topology>
    </subcellularLocation>
</comment>
<proteinExistence type="predicted"/>
<evidence type="ECO:0000256" key="7">
    <source>
        <dbReference type="ARBA" id="ARBA00023136"/>
    </source>
</evidence>
<dbReference type="EMBL" id="AZIL01000126">
    <property type="protein sequence ID" value="EWM29617.1"/>
    <property type="molecule type" value="Genomic_DNA"/>
</dbReference>
<keyword evidence="3" id="KW-1003">Cell membrane</keyword>
<dbReference type="Proteomes" id="UP000019335">
    <property type="component" value="Chromosome 2"/>
</dbReference>
<name>W7TTZ2_9STRA</name>
<evidence type="ECO:0000256" key="5">
    <source>
        <dbReference type="ARBA" id="ARBA00022989"/>
    </source>
</evidence>
<reference evidence="9 10" key="1">
    <citation type="journal article" date="2014" name="Mol. Plant">
        <title>Chromosome Scale Genome Assembly and Transcriptome Profiling of Nannochloropsis gaditana in Nitrogen Depletion.</title>
        <authorList>
            <person name="Corteggiani Carpinelli E."/>
            <person name="Telatin A."/>
            <person name="Vitulo N."/>
            <person name="Forcato C."/>
            <person name="D'Angelo M."/>
            <person name="Schiavon R."/>
            <person name="Vezzi A."/>
            <person name="Giacometti G.M."/>
            <person name="Morosinotto T."/>
            <person name="Valle G."/>
        </authorList>
    </citation>
    <scope>NUCLEOTIDE SEQUENCE [LARGE SCALE GENOMIC DNA]</scope>
    <source>
        <strain evidence="9 10">B-31</strain>
    </source>
</reference>
<dbReference type="PANTHER" id="PTHR33281:SF19">
    <property type="entry name" value="VOLTAGE-DEPENDENT ANION CHANNEL-FORMING PROTEIN YNEE"/>
    <property type="match status" value="1"/>
</dbReference>
<dbReference type="PANTHER" id="PTHR33281">
    <property type="entry name" value="UPF0187 PROTEIN YNEE"/>
    <property type="match status" value="1"/>
</dbReference>
<evidence type="ECO:0000313" key="9">
    <source>
        <dbReference type="EMBL" id="EWM29617.1"/>
    </source>
</evidence>
<keyword evidence="4 8" id="KW-0812">Transmembrane</keyword>
<organism evidence="9 10">
    <name type="scientific">Nannochloropsis gaditana</name>
    <dbReference type="NCBI Taxonomy" id="72520"/>
    <lineage>
        <taxon>Eukaryota</taxon>
        <taxon>Sar</taxon>
        <taxon>Stramenopiles</taxon>
        <taxon>Ochrophyta</taxon>
        <taxon>Eustigmatophyceae</taxon>
        <taxon>Eustigmatales</taxon>
        <taxon>Monodopsidaceae</taxon>
        <taxon>Nannochloropsis</taxon>
    </lineage>
</organism>
<evidence type="ECO:0000256" key="8">
    <source>
        <dbReference type="SAM" id="Phobius"/>
    </source>
</evidence>
<gene>
    <name evidence="9" type="ORF">Naga_100006g16</name>
</gene>
<feature type="transmembrane region" description="Helical" evidence="8">
    <location>
        <begin position="79"/>
        <end position="103"/>
    </location>
</feature>
<dbReference type="InterPro" id="IPR044669">
    <property type="entry name" value="YneE/VCCN1/2-like"/>
</dbReference>
<evidence type="ECO:0000256" key="3">
    <source>
        <dbReference type="ARBA" id="ARBA00022475"/>
    </source>
</evidence>
<dbReference type="GO" id="GO:0005886">
    <property type="term" value="C:plasma membrane"/>
    <property type="evidence" value="ECO:0007669"/>
    <property type="project" value="UniProtKB-SubCell"/>
</dbReference>
<dbReference type="AlphaFoldDB" id="W7TTZ2"/>
<evidence type="ECO:0000313" key="10">
    <source>
        <dbReference type="Proteomes" id="UP000019335"/>
    </source>
</evidence>
<keyword evidence="2" id="KW-0813">Transport</keyword>
<evidence type="ECO:0000256" key="2">
    <source>
        <dbReference type="ARBA" id="ARBA00022448"/>
    </source>
</evidence>
<evidence type="ECO:0000256" key="1">
    <source>
        <dbReference type="ARBA" id="ARBA00004651"/>
    </source>
</evidence>
<accession>W7TTZ2</accession>
<protein>
    <submittedName>
        <fullName evidence="9">Bestrophin-like protein</fullName>
    </submittedName>
</protein>
<keyword evidence="5 8" id="KW-1133">Transmembrane helix</keyword>
<evidence type="ECO:0000256" key="6">
    <source>
        <dbReference type="ARBA" id="ARBA00023065"/>
    </source>
</evidence>
<dbReference type="OrthoDB" id="1368at2759"/>
<dbReference type="Pfam" id="PF25539">
    <property type="entry name" value="Bestrophin_2"/>
    <property type="match status" value="1"/>
</dbReference>